<feature type="region of interest" description="Disordered" evidence="1">
    <location>
        <begin position="14"/>
        <end position="78"/>
    </location>
</feature>
<organism evidence="2 3">
    <name type="scientific">Tremella mesenterica</name>
    <name type="common">Jelly fungus</name>
    <dbReference type="NCBI Taxonomy" id="5217"/>
    <lineage>
        <taxon>Eukaryota</taxon>
        <taxon>Fungi</taxon>
        <taxon>Dikarya</taxon>
        <taxon>Basidiomycota</taxon>
        <taxon>Agaricomycotina</taxon>
        <taxon>Tremellomycetes</taxon>
        <taxon>Tremellales</taxon>
        <taxon>Tremellaceae</taxon>
        <taxon>Tremella</taxon>
    </lineage>
</organism>
<dbReference type="InParanoid" id="A0A4Q1BEX6"/>
<feature type="compositionally biased region" description="Low complexity" evidence="1">
    <location>
        <begin position="311"/>
        <end position="330"/>
    </location>
</feature>
<dbReference type="Proteomes" id="UP000289152">
    <property type="component" value="Unassembled WGS sequence"/>
</dbReference>
<feature type="compositionally biased region" description="Polar residues" evidence="1">
    <location>
        <begin position="805"/>
        <end position="840"/>
    </location>
</feature>
<feature type="region of interest" description="Disordered" evidence="1">
    <location>
        <begin position="306"/>
        <end position="334"/>
    </location>
</feature>
<dbReference type="OrthoDB" id="2564267at2759"/>
<evidence type="ECO:0000256" key="1">
    <source>
        <dbReference type="SAM" id="MobiDB-lite"/>
    </source>
</evidence>
<keyword evidence="3" id="KW-1185">Reference proteome</keyword>
<dbReference type="VEuPathDB" id="FungiDB:TREMEDRAFT_65683"/>
<dbReference type="AlphaFoldDB" id="A0A4Q1BEX6"/>
<protein>
    <submittedName>
        <fullName evidence="2">Uncharacterized protein</fullName>
    </submittedName>
</protein>
<evidence type="ECO:0000313" key="2">
    <source>
        <dbReference type="EMBL" id="RXK35985.1"/>
    </source>
</evidence>
<dbReference type="EMBL" id="SDIL01000113">
    <property type="protein sequence ID" value="RXK35985.1"/>
    <property type="molecule type" value="Genomic_DNA"/>
</dbReference>
<name>A0A4Q1BEX6_TREME</name>
<proteinExistence type="predicted"/>
<gene>
    <name evidence="2" type="ORF">M231_06754</name>
</gene>
<evidence type="ECO:0000313" key="3">
    <source>
        <dbReference type="Proteomes" id="UP000289152"/>
    </source>
</evidence>
<dbReference type="STRING" id="5217.A0A4Q1BEX6"/>
<feature type="compositionally biased region" description="Low complexity" evidence="1">
    <location>
        <begin position="543"/>
        <end position="558"/>
    </location>
</feature>
<feature type="region of interest" description="Disordered" evidence="1">
    <location>
        <begin position="382"/>
        <end position="404"/>
    </location>
</feature>
<feature type="region of interest" description="Disordered" evidence="1">
    <location>
        <begin position="534"/>
        <end position="611"/>
    </location>
</feature>
<feature type="region of interest" description="Disordered" evidence="1">
    <location>
        <begin position="653"/>
        <end position="849"/>
    </location>
</feature>
<reference evidence="2 3" key="1">
    <citation type="submission" date="2016-06" db="EMBL/GenBank/DDBJ databases">
        <title>Evolution of pathogenesis and genome organization in the Tremellales.</title>
        <authorList>
            <person name="Cuomo C."/>
            <person name="Litvintseva A."/>
            <person name="Heitman J."/>
            <person name="Chen Y."/>
            <person name="Sun S."/>
            <person name="Springer D."/>
            <person name="Dromer F."/>
            <person name="Young S."/>
            <person name="Zeng Q."/>
            <person name="Chapman S."/>
            <person name="Gujja S."/>
            <person name="Saif S."/>
            <person name="Birren B."/>
        </authorList>
    </citation>
    <scope>NUCLEOTIDE SEQUENCE [LARGE SCALE GENOMIC DNA]</scope>
    <source>
        <strain evidence="2 3">ATCC 28783</strain>
    </source>
</reference>
<sequence>MSINRRSLAAALLEYDNDPTDPSRPRISARESALFLPPPPIDRPPSLQWPSAVPLSPRRADQPNQPLSDPSDPSVHKKEIQVDVSDWGIPEHLLSPDAPISSQIPQQQIPDSRTSLEQNVGDERQHGGIKIDQKAQRPQPQLRMMKNSMRLQHIPGGKAIPILSPFERNSIHLDQFPISYDTSTLEREEIIHETPEDFVSSALDKAARVRQMAENGGIPLPTSPTGTMERLRPTSRLSMNYTDPHPLMIPLPESPMSQMRPLSSMSRNFSPTFHREEEREQVEENPFAIPAPPLELGSRFDPKVLAAQRRSSTSMSNHSSTPIPFPSTSTQQFDNRSSMDLNRISNIPQEMISQQTGILSREEGGRRLNDMLRQSKNFDDIPTAEEYGKPLKPSRYSSMPKFPTRHSLLRPKTLILPAPLRGSEPPPKVEKVPEGWTLGEKPLPAQARSSILLGIEHGGWGKKEIRQSMNLEPLFDLSRPMSVGGEGIEGDQGDGVGEMREGGMEEWEGPRKAGKLYGTSLMDQLEARKQAIKGRQRVFTGDSRPSMMSRPSLPSPQSAIPSPLSPNHPPGDRRDSLRPLLQFDSNPNLRSSYVDPGDNRNSLLDPGQRISKSRSVFGVDQIWEKEMAKLKIMQEEEKVREEAEKARIAALELRRKGKKNKGKGVEGKRSDSQMNITPSKNEMLVPMDDLLNAQQDRTSLLEPLSAEEDNLGSNSGLVGPDESNFEHSPPDLKIQTGGLVDASFDEGDGAGENKEDESDDEEDVPLSKITPRKVQVEEDSSEDGDIPLSRFKSPTKSPIDHGQYTGDQSNSLSPSKGQSFNLPNSQSFTLPTGQLDTPTVQGEEGEDDDVPLLLRKHVLKSCQEDDDIPLGIKRLSNMSPQVFTHFGHSGMAGMSGMSGMPGHMPVMGYSGIPMMGMPIPMMPGMGMGVGMGMPGMSMAGGMPGMNMNMDIGVGGMPMVGVGTPGQAEKAIDEWRKEVAVSPPSVAGS</sequence>
<comment type="caution">
    <text evidence="2">The sequence shown here is derived from an EMBL/GenBank/DDBJ whole genome shotgun (WGS) entry which is preliminary data.</text>
</comment>
<feature type="compositionally biased region" description="Acidic residues" evidence="1">
    <location>
        <begin position="743"/>
        <end position="764"/>
    </location>
</feature>
<accession>A0A4Q1BEX6</accession>